<dbReference type="InParanoid" id="A0A1Y2BE30"/>
<proteinExistence type="predicted"/>
<feature type="signal peptide" evidence="1">
    <location>
        <begin position="1"/>
        <end position="23"/>
    </location>
</feature>
<name>A0A1Y2BE30_9TREE</name>
<dbReference type="Proteomes" id="UP000193986">
    <property type="component" value="Unassembled WGS sequence"/>
</dbReference>
<protein>
    <submittedName>
        <fullName evidence="2">Uncharacterized protein</fullName>
    </submittedName>
</protein>
<dbReference type="OrthoDB" id="10609711at2759"/>
<evidence type="ECO:0000313" key="3">
    <source>
        <dbReference type="Proteomes" id="UP000193986"/>
    </source>
</evidence>
<keyword evidence="1" id="KW-0732">Signal</keyword>
<keyword evidence="3" id="KW-1185">Reference proteome</keyword>
<accession>A0A1Y2BE30</accession>
<reference evidence="2 3" key="1">
    <citation type="submission" date="2016-07" db="EMBL/GenBank/DDBJ databases">
        <title>Pervasive Adenine N6-methylation of Active Genes in Fungi.</title>
        <authorList>
            <consortium name="DOE Joint Genome Institute"/>
            <person name="Mondo S.J."/>
            <person name="Dannebaum R.O."/>
            <person name="Kuo R.C."/>
            <person name="Labutti K."/>
            <person name="Haridas S."/>
            <person name="Kuo A."/>
            <person name="Salamov A."/>
            <person name="Ahrendt S.R."/>
            <person name="Lipzen A."/>
            <person name="Sullivan W."/>
            <person name="Andreopoulos W.B."/>
            <person name="Clum A."/>
            <person name="Lindquist E."/>
            <person name="Daum C."/>
            <person name="Ramamoorthy G.K."/>
            <person name="Gryganskyi A."/>
            <person name="Culley D."/>
            <person name="Magnuson J.K."/>
            <person name="James T.Y."/>
            <person name="O'Malley M.A."/>
            <person name="Stajich J.E."/>
            <person name="Spatafora J.W."/>
            <person name="Visel A."/>
            <person name="Grigoriev I.V."/>
        </authorList>
    </citation>
    <scope>NUCLEOTIDE SEQUENCE [LARGE SCALE GENOMIC DNA]</scope>
    <source>
        <strain evidence="2 3">68-887.2</strain>
    </source>
</reference>
<evidence type="ECO:0000313" key="2">
    <source>
        <dbReference type="EMBL" id="ORY33089.1"/>
    </source>
</evidence>
<comment type="caution">
    <text evidence="2">The sequence shown here is derived from an EMBL/GenBank/DDBJ whole genome shotgun (WGS) entry which is preliminary data.</text>
</comment>
<organism evidence="2 3">
    <name type="scientific">Naematelia encephala</name>
    <dbReference type="NCBI Taxonomy" id="71784"/>
    <lineage>
        <taxon>Eukaryota</taxon>
        <taxon>Fungi</taxon>
        <taxon>Dikarya</taxon>
        <taxon>Basidiomycota</taxon>
        <taxon>Agaricomycotina</taxon>
        <taxon>Tremellomycetes</taxon>
        <taxon>Tremellales</taxon>
        <taxon>Naemateliaceae</taxon>
        <taxon>Naematelia</taxon>
    </lineage>
</organism>
<evidence type="ECO:0000256" key="1">
    <source>
        <dbReference type="SAM" id="SignalP"/>
    </source>
</evidence>
<feature type="chain" id="PRO_5013050568" evidence="1">
    <location>
        <begin position="24"/>
        <end position="240"/>
    </location>
</feature>
<dbReference type="AlphaFoldDB" id="A0A1Y2BE30"/>
<gene>
    <name evidence="2" type="ORF">BCR39DRAFT_521152</name>
</gene>
<sequence length="240" mass="25881">MRPSSLGLILPSLFVLLFLKVSALPSPLTTTTDDVTLDNTVLATTIAGLSASISQGTYVIRSTVTNKFMSFHYNNVTWEYDLFVNDTVPYSWTIGQVNFDDDDGFVNGQGTVVASANKRTIEGGIDQCVYAQWNTPAQADINVATKTCALSIPRAKTLWLLVPSATKPCSSSVPDGASTCRGVFSIVACDHLLDAPARAIDASAPPELVTEEGTRWGSGMVLWKNQDQADSLWEVWQAPS</sequence>
<dbReference type="EMBL" id="MCFC01000007">
    <property type="protein sequence ID" value="ORY33089.1"/>
    <property type="molecule type" value="Genomic_DNA"/>
</dbReference>